<feature type="signal peptide" evidence="2">
    <location>
        <begin position="1"/>
        <end position="28"/>
    </location>
</feature>
<dbReference type="Proteomes" id="UP001190700">
    <property type="component" value="Unassembled WGS sequence"/>
</dbReference>
<feature type="chain" id="PRO_5042019783" evidence="2">
    <location>
        <begin position="29"/>
        <end position="197"/>
    </location>
</feature>
<accession>A0AAE0LL16</accession>
<evidence type="ECO:0000256" key="2">
    <source>
        <dbReference type="SAM" id="SignalP"/>
    </source>
</evidence>
<name>A0AAE0LL16_9CHLO</name>
<dbReference type="AlphaFoldDB" id="A0AAE0LL16"/>
<keyword evidence="4" id="KW-1185">Reference proteome</keyword>
<evidence type="ECO:0000313" key="4">
    <source>
        <dbReference type="Proteomes" id="UP001190700"/>
    </source>
</evidence>
<dbReference type="EMBL" id="LGRX02000169">
    <property type="protein sequence ID" value="KAK3289306.1"/>
    <property type="molecule type" value="Genomic_DNA"/>
</dbReference>
<reference evidence="3 4" key="1">
    <citation type="journal article" date="2015" name="Genome Biol. Evol.">
        <title>Comparative Genomics of a Bacterivorous Green Alga Reveals Evolutionary Causalities and Consequences of Phago-Mixotrophic Mode of Nutrition.</title>
        <authorList>
            <person name="Burns J.A."/>
            <person name="Paasch A."/>
            <person name="Narechania A."/>
            <person name="Kim E."/>
        </authorList>
    </citation>
    <scope>NUCLEOTIDE SEQUENCE [LARGE SCALE GENOMIC DNA]</scope>
    <source>
        <strain evidence="3 4">PLY_AMNH</strain>
    </source>
</reference>
<evidence type="ECO:0000256" key="1">
    <source>
        <dbReference type="SAM" id="MobiDB-lite"/>
    </source>
</evidence>
<sequence length="197" mass="22370">MRPSFATVLATPIVLMMYLAMPRAMVVARSNPHDTPTTTNHESSTHKVRATFAPYRTDMIDDRSRREMPDEEDEYLSAIGESLESDEIAGEYTQSDEYTPEEVSPSILEIFERLESKIEESQTASGDDGYDTDGEERSNKIEEDGRSRTAGYECHAYSVRHHVVVYDTTSSVSPQTCYTKRLVGWQLGYRHVVENDI</sequence>
<gene>
    <name evidence="3" type="ORF">CYMTET_3268</name>
</gene>
<organism evidence="3 4">
    <name type="scientific">Cymbomonas tetramitiformis</name>
    <dbReference type="NCBI Taxonomy" id="36881"/>
    <lineage>
        <taxon>Eukaryota</taxon>
        <taxon>Viridiplantae</taxon>
        <taxon>Chlorophyta</taxon>
        <taxon>Pyramimonadophyceae</taxon>
        <taxon>Pyramimonadales</taxon>
        <taxon>Pyramimonadaceae</taxon>
        <taxon>Cymbomonas</taxon>
    </lineage>
</organism>
<evidence type="ECO:0000313" key="3">
    <source>
        <dbReference type="EMBL" id="KAK3289306.1"/>
    </source>
</evidence>
<keyword evidence="2" id="KW-0732">Signal</keyword>
<feature type="compositionally biased region" description="Basic and acidic residues" evidence="1">
    <location>
        <begin position="135"/>
        <end position="147"/>
    </location>
</feature>
<feature type="region of interest" description="Disordered" evidence="1">
    <location>
        <begin position="118"/>
        <end position="148"/>
    </location>
</feature>
<comment type="caution">
    <text evidence="3">The sequence shown here is derived from an EMBL/GenBank/DDBJ whole genome shotgun (WGS) entry which is preliminary data.</text>
</comment>
<protein>
    <submittedName>
        <fullName evidence="3">Uncharacterized protein</fullName>
    </submittedName>
</protein>
<proteinExistence type="predicted"/>